<organism evidence="1 2">
    <name type="scientific">Nephila pilipes</name>
    <name type="common">Giant wood spider</name>
    <name type="synonym">Nephila maculata</name>
    <dbReference type="NCBI Taxonomy" id="299642"/>
    <lineage>
        <taxon>Eukaryota</taxon>
        <taxon>Metazoa</taxon>
        <taxon>Ecdysozoa</taxon>
        <taxon>Arthropoda</taxon>
        <taxon>Chelicerata</taxon>
        <taxon>Arachnida</taxon>
        <taxon>Araneae</taxon>
        <taxon>Araneomorphae</taxon>
        <taxon>Entelegynae</taxon>
        <taxon>Araneoidea</taxon>
        <taxon>Nephilidae</taxon>
        <taxon>Nephila</taxon>
    </lineage>
</organism>
<gene>
    <name evidence="1" type="ORF">NPIL_607081</name>
</gene>
<name>A0A8X6TZB7_NEPPI</name>
<evidence type="ECO:0000313" key="2">
    <source>
        <dbReference type="Proteomes" id="UP000887013"/>
    </source>
</evidence>
<accession>A0A8X6TZB7</accession>
<dbReference type="Proteomes" id="UP000887013">
    <property type="component" value="Unassembled WGS sequence"/>
</dbReference>
<dbReference type="AlphaFoldDB" id="A0A8X6TZB7"/>
<dbReference type="EMBL" id="BMAW01067347">
    <property type="protein sequence ID" value="GFT59321.1"/>
    <property type="molecule type" value="Genomic_DNA"/>
</dbReference>
<reference evidence="1" key="1">
    <citation type="submission" date="2020-08" db="EMBL/GenBank/DDBJ databases">
        <title>Multicomponent nature underlies the extraordinary mechanical properties of spider dragline silk.</title>
        <authorList>
            <person name="Kono N."/>
            <person name="Nakamura H."/>
            <person name="Mori M."/>
            <person name="Yoshida Y."/>
            <person name="Ohtoshi R."/>
            <person name="Malay A.D."/>
            <person name="Moran D.A.P."/>
            <person name="Tomita M."/>
            <person name="Numata K."/>
            <person name="Arakawa K."/>
        </authorList>
    </citation>
    <scope>NUCLEOTIDE SEQUENCE</scope>
</reference>
<keyword evidence="2" id="KW-1185">Reference proteome</keyword>
<protein>
    <submittedName>
        <fullName evidence="1">Uncharacterized protein</fullName>
    </submittedName>
</protein>
<comment type="caution">
    <text evidence="1">The sequence shown here is derived from an EMBL/GenBank/DDBJ whole genome shotgun (WGS) entry which is preliminary data.</text>
</comment>
<evidence type="ECO:0000313" key="1">
    <source>
        <dbReference type="EMBL" id="GFT59321.1"/>
    </source>
</evidence>
<proteinExistence type="predicted"/>
<sequence length="207" mass="23047">MEEICCQIFEFIEKSPFRPESNSTSLRVIFNANALTSSKSTGADFPLASSALLQDVYMDDVLSGADSLTGLHYIPTRGTLTSSELSHALLCIVKIVQRTSFVTEIQCFEKNSIVIDLAKSSRALGKWGEEAIANNRTNKTYTIFSIPHGQPVAVVEKLISQTIEMPALSFINQQIFSPQSELFIQISPRRKKFPIHPMQQDGYKIEA</sequence>